<proteinExistence type="predicted"/>
<accession>A0A0A9B5P7</accession>
<name>A0A0A9B5P7_ARUDO</name>
<reference evidence="1" key="2">
    <citation type="journal article" date="2015" name="Data Brief">
        <title>Shoot transcriptome of the giant reed, Arundo donax.</title>
        <authorList>
            <person name="Barrero R.A."/>
            <person name="Guerrero F.D."/>
            <person name="Moolhuijzen P."/>
            <person name="Goolsby J.A."/>
            <person name="Tidwell J."/>
            <person name="Bellgard S.E."/>
            <person name="Bellgard M.I."/>
        </authorList>
    </citation>
    <scope>NUCLEOTIDE SEQUENCE</scope>
    <source>
        <tissue evidence="1">Shoot tissue taken approximately 20 cm above the soil surface</tissue>
    </source>
</reference>
<protein>
    <submittedName>
        <fullName evidence="1">Uncharacterized protein</fullName>
    </submittedName>
</protein>
<reference evidence="1" key="1">
    <citation type="submission" date="2014-09" db="EMBL/GenBank/DDBJ databases">
        <authorList>
            <person name="Magalhaes I.L.F."/>
            <person name="Oliveira U."/>
            <person name="Santos F.R."/>
            <person name="Vidigal T.H.D.A."/>
            <person name="Brescovit A.D."/>
            <person name="Santos A.J."/>
        </authorList>
    </citation>
    <scope>NUCLEOTIDE SEQUENCE</scope>
    <source>
        <tissue evidence="1">Shoot tissue taken approximately 20 cm above the soil surface</tissue>
    </source>
</reference>
<sequence length="31" mass="3742">MLWLRIKSDSKIDQKFTEFRQSEKAELVIVC</sequence>
<dbReference type="AlphaFoldDB" id="A0A0A9B5P7"/>
<dbReference type="EMBL" id="GBRH01240412">
    <property type="protein sequence ID" value="JAD57483.1"/>
    <property type="molecule type" value="Transcribed_RNA"/>
</dbReference>
<evidence type="ECO:0000313" key="1">
    <source>
        <dbReference type="EMBL" id="JAD57483.1"/>
    </source>
</evidence>
<organism evidence="1">
    <name type="scientific">Arundo donax</name>
    <name type="common">Giant reed</name>
    <name type="synonym">Donax arundinaceus</name>
    <dbReference type="NCBI Taxonomy" id="35708"/>
    <lineage>
        <taxon>Eukaryota</taxon>
        <taxon>Viridiplantae</taxon>
        <taxon>Streptophyta</taxon>
        <taxon>Embryophyta</taxon>
        <taxon>Tracheophyta</taxon>
        <taxon>Spermatophyta</taxon>
        <taxon>Magnoliopsida</taxon>
        <taxon>Liliopsida</taxon>
        <taxon>Poales</taxon>
        <taxon>Poaceae</taxon>
        <taxon>PACMAD clade</taxon>
        <taxon>Arundinoideae</taxon>
        <taxon>Arundineae</taxon>
        <taxon>Arundo</taxon>
    </lineage>
</organism>